<dbReference type="InterPro" id="IPR004117">
    <property type="entry name" value="7tm6_olfct_rcpt"/>
</dbReference>
<proteinExistence type="inferred from homology"/>
<keyword evidence="8 10" id="KW-0675">Receptor</keyword>
<evidence type="ECO:0000256" key="6">
    <source>
        <dbReference type="ARBA" id="ARBA00022989"/>
    </source>
</evidence>
<protein>
    <recommendedName>
        <fullName evidence="10">Odorant receptor</fullName>
    </recommendedName>
</protein>
<evidence type="ECO:0000256" key="1">
    <source>
        <dbReference type="ARBA" id="ARBA00004651"/>
    </source>
</evidence>
<comment type="subcellular location">
    <subcellularLocation>
        <location evidence="1 10">Cell membrane</location>
        <topology evidence="1 10">Multi-pass membrane protein</topology>
    </subcellularLocation>
</comment>
<dbReference type="GO" id="GO:0005886">
    <property type="term" value="C:plasma membrane"/>
    <property type="evidence" value="ECO:0007669"/>
    <property type="project" value="UniProtKB-SubCell"/>
</dbReference>
<evidence type="ECO:0000313" key="11">
    <source>
        <dbReference type="EMBL" id="RZF48811.1"/>
    </source>
</evidence>
<comment type="caution">
    <text evidence="10">Lacks conserved residue(s) required for the propagation of feature annotation.</text>
</comment>
<evidence type="ECO:0000256" key="8">
    <source>
        <dbReference type="ARBA" id="ARBA00023170"/>
    </source>
</evidence>
<feature type="transmembrane region" description="Helical" evidence="10">
    <location>
        <begin position="215"/>
        <end position="236"/>
    </location>
</feature>
<dbReference type="Proteomes" id="UP000291343">
    <property type="component" value="Unassembled WGS sequence"/>
</dbReference>
<keyword evidence="12" id="KW-1185">Reference proteome</keyword>
<comment type="similarity">
    <text evidence="10">Belongs to the insect chemoreceptor superfamily. Heteromeric odorant receptor channel (TC 1.A.69) family.</text>
</comment>
<evidence type="ECO:0000256" key="4">
    <source>
        <dbReference type="ARBA" id="ARBA00022692"/>
    </source>
</evidence>
<keyword evidence="5 10" id="KW-0552">Olfaction</keyword>
<dbReference type="InParanoid" id="A0A482XWD9"/>
<feature type="transmembrane region" description="Helical" evidence="10">
    <location>
        <begin position="193"/>
        <end position="209"/>
    </location>
</feature>
<evidence type="ECO:0000313" key="12">
    <source>
        <dbReference type="Proteomes" id="UP000291343"/>
    </source>
</evidence>
<keyword evidence="9 10" id="KW-0807">Transducer</keyword>
<dbReference type="GO" id="GO:0007165">
    <property type="term" value="P:signal transduction"/>
    <property type="evidence" value="ECO:0007669"/>
    <property type="project" value="UniProtKB-KW"/>
</dbReference>
<keyword evidence="6 10" id="KW-1133">Transmembrane helix</keyword>
<dbReference type="Pfam" id="PF02949">
    <property type="entry name" value="7tm_6"/>
    <property type="match status" value="1"/>
</dbReference>
<name>A0A482XWD9_LAOST</name>
<dbReference type="PANTHER" id="PTHR21137">
    <property type="entry name" value="ODORANT RECEPTOR"/>
    <property type="match status" value="1"/>
</dbReference>
<gene>
    <name evidence="11" type="ORF">LSTR_LSTR003191</name>
</gene>
<keyword evidence="2" id="KW-1003">Cell membrane</keyword>
<feature type="transmembrane region" description="Helical" evidence="10">
    <location>
        <begin position="295"/>
        <end position="316"/>
    </location>
</feature>
<dbReference type="STRING" id="195883.A0A482XWD9"/>
<feature type="transmembrane region" description="Helical" evidence="10">
    <location>
        <begin position="78"/>
        <end position="96"/>
    </location>
</feature>
<organism evidence="11 12">
    <name type="scientific">Laodelphax striatellus</name>
    <name type="common">Small brown planthopper</name>
    <name type="synonym">Delphax striatella</name>
    <dbReference type="NCBI Taxonomy" id="195883"/>
    <lineage>
        <taxon>Eukaryota</taxon>
        <taxon>Metazoa</taxon>
        <taxon>Ecdysozoa</taxon>
        <taxon>Arthropoda</taxon>
        <taxon>Hexapoda</taxon>
        <taxon>Insecta</taxon>
        <taxon>Pterygota</taxon>
        <taxon>Neoptera</taxon>
        <taxon>Paraneoptera</taxon>
        <taxon>Hemiptera</taxon>
        <taxon>Auchenorrhyncha</taxon>
        <taxon>Fulgoroidea</taxon>
        <taxon>Delphacidae</taxon>
        <taxon>Criomorphinae</taxon>
        <taxon>Laodelphax</taxon>
    </lineage>
</organism>
<evidence type="ECO:0000256" key="2">
    <source>
        <dbReference type="ARBA" id="ARBA00022475"/>
    </source>
</evidence>
<dbReference type="EMBL" id="QKKF02000897">
    <property type="protein sequence ID" value="RZF48811.1"/>
    <property type="molecule type" value="Genomic_DNA"/>
</dbReference>
<keyword evidence="7 10" id="KW-0472">Membrane</keyword>
<dbReference type="PANTHER" id="PTHR21137:SF35">
    <property type="entry name" value="ODORANT RECEPTOR 19A-RELATED"/>
    <property type="match status" value="1"/>
</dbReference>
<feature type="transmembrane region" description="Helical" evidence="10">
    <location>
        <begin position="43"/>
        <end position="66"/>
    </location>
</feature>
<keyword evidence="4 10" id="KW-0812">Transmembrane</keyword>
<evidence type="ECO:0000256" key="5">
    <source>
        <dbReference type="ARBA" id="ARBA00022725"/>
    </source>
</evidence>
<evidence type="ECO:0000256" key="10">
    <source>
        <dbReference type="RuleBase" id="RU351113"/>
    </source>
</evidence>
<dbReference type="AlphaFoldDB" id="A0A482XWD9"/>
<evidence type="ECO:0000256" key="7">
    <source>
        <dbReference type="ARBA" id="ARBA00023136"/>
    </source>
</evidence>
<keyword evidence="3 10" id="KW-0716">Sensory transduction</keyword>
<evidence type="ECO:0000256" key="9">
    <source>
        <dbReference type="ARBA" id="ARBA00023224"/>
    </source>
</evidence>
<dbReference type="OrthoDB" id="10322328at2759"/>
<dbReference type="FunCoup" id="A0A482XWD9">
    <property type="interactions" value="87"/>
</dbReference>
<dbReference type="GO" id="GO:0005549">
    <property type="term" value="F:odorant binding"/>
    <property type="evidence" value="ECO:0007669"/>
    <property type="project" value="InterPro"/>
</dbReference>
<sequence length="408" mass="47167">MIFVQNTEAKGETAEWDGVKPKTNSSNSNVETREVDFKKAEKILYSVIVYYTAQALVITVTNWAKWDFKTKLFSLECLNYALFLLLLTTEHFGLFGNRAILNALISPESHEKEKTDNTSTRRQQMLDEMNKEGMSFLIMAGHSTKCLYISYSFNSIHGILTYVAGGNQEIEELPKPCIIEIPFQYIAPSQDTILHYVLVTVLHCLYLYVCYDITATIYVFCVTGYTAVAVELKMFLVRLKELDEMYLGNILNLDDKDRNTVDSNFQTVIKNRVKMLVMDHQRIFRKMNQLSKGNSYMIFYVNAFVCLQICLAIISFQNGAISDKLKCSFRGASIIAFCYVYSEYGQGIQEEFENVRNALYDFCGTEKPVWIQKTFLILMIRNTHIPQLTFFNTFTNERRNLANEMRFL</sequence>
<dbReference type="GO" id="GO:0004984">
    <property type="term" value="F:olfactory receptor activity"/>
    <property type="evidence" value="ECO:0007669"/>
    <property type="project" value="InterPro"/>
</dbReference>
<accession>A0A482XWD9</accession>
<evidence type="ECO:0000256" key="3">
    <source>
        <dbReference type="ARBA" id="ARBA00022606"/>
    </source>
</evidence>
<comment type="caution">
    <text evidence="11">The sequence shown here is derived from an EMBL/GenBank/DDBJ whole genome shotgun (WGS) entry which is preliminary data.</text>
</comment>
<reference evidence="11 12" key="1">
    <citation type="journal article" date="2017" name="Gigascience">
        <title>Genome sequence of the small brown planthopper, Laodelphax striatellus.</title>
        <authorList>
            <person name="Zhu J."/>
            <person name="Jiang F."/>
            <person name="Wang X."/>
            <person name="Yang P."/>
            <person name="Bao Y."/>
            <person name="Zhao W."/>
            <person name="Wang W."/>
            <person name="Lu H."/>
            <person name="Wang Q."/>
            <person name="Cui N."/>
            <person name="Li J."/>
            <person name="Chen X."/>
            <person name="Luo L."/>
            <person name="Yu J."/>
            <person name="Kang L."/>
            <person name="Cui F."/>
        </authorList>
    </citation>
    <scope>NUCLEOTIDE SEQUENCE [LARGE SCALE GENOMIC DNA]</scope>
    <source>
        <strain evidence="11">Lst14</strain>
    </source>
</reference>